<dbReference type="AlphaFoldDB" id="A0A2P2QSH7"/>
<accession>A0A2P2QSH7</accession>
<sequence>MSCDRKSQIEGGAANWWPNGIRLGFSKLGGPELDPTTTGHLKLDPATKFYHSYVLGTRNKRKRKP</sequence>
<name>A0A2P2QSH7_RHIMU</name>
<organism evidence="1">
    <name type="scientific">Rhizophora mucronata</name>
    <name type="common">Asiatic mangrove</name>
    <dbReference type="NCBI Taxonomy" id="61149"/>
    <lineage>
        <taxon>Eukaryota</taxon>
        <taxon>Viridiplantae</taxon>
        <taxon>Streptophyta</taxon>
        <taxon>Embryophyta</taxon>
        <taxon>Tracheophyta</taxon>
        <taxon>Spermatophyta</taxon>
        <taxon>Magnoliopsida</taxon>
        <taxon>eudicotyledons</taxon>
        <taxon>Gunneridae</taxon>
        <taxon>Pentapetalae</taxon>
        <taxon>rosids</taxon>
        <taxon>fabids</taxon>
        <taxon>Malpighiales</taxon>
        <taxon>Rhizophoraceae</taxon>
        <taxon>Rhizophora</taxon>
    </lineage>
</organism>
<protein>
    <submittedName>
        <fullName evidence="1">Uncharacterized protein</fullName>
    </submittedName>
</protein>
<evidence type="ECO:0000313" key="1">
    <source>
        <dbReference type="EMBL" id="MBX69878.1"/>
    </source>
</evidence>
<proteinExistence type="predicted"/>
<dbReference type="EMBL" id="GGEC01089394">
    <property type="protein sequence ID" value="MBX69878.1"/>
    <property type="molecule type" value="Transcribed_RNA"/>
</dbReference>
<reference evidence="1" key="1">
    <citation type="submission" date="2018-02" db="EMBL/GenBank/DDBJ databases">
        <title>Rhizophora mucronata_Transcriptome.</title>
        <authorList>
            <person name="Meera S.P."/>
            <person name="Sreeshan A."/>
            <person name="Augustine A."/>
        </authorList>
    </citation>
    <scope>NUCLEOTIDE SEQUENCE</scope>
    <source>
        <tissue evidence="1">Leaf</tissue>
    </source>
</reference>